<name>A0A8R1ERX9_CAEJA</name>
<proteinExistence type="predicted"/>
<protein>
    <submittedName>
        <fullName evidence="1">Uncharacterized protein</fullName>
    </submittedName>
</protein>
<evidence type="ECO:0000313" key="1">
    <source>
        <dbReference type="EnsemblMetazoa" id="CJA39708.1"/>
    </source>
</evidence>
<evidence type="ECO:0000313" key="2">
    <source>
        <dbReference type="Proteomes" id="UP000005237"/>
    </source>
</evidence>
<reference evidence="2" key="1">
    <citation type="submission" date="2010-08" db="EMBL/GenBank/DDBJ databases">
        <authorList>
            <consortium name="Caenorhabditis japonica Sequencing Consortium"/>
            <person name="Wilson R.K."/>
        </authorList>
    </citation>
    <scope>NUCLEOTIDE SEQUENCE [LARGE SCALE GENOMIC DNA]</scope>
    <source>
        <strain evidence="2">DF5081</strain>
    </source>
</reference>
<dbReference type="EnsemblMetazoa" id="CJA39708.1">
    <property type="protein sequence ID" value="CJA39708.1"/>
    <property type="gene ID" value="WBGene00215555"/>
</dbReference>
<sequence length="82" mass="9175">MISDAVQVETIPKKHVSFLEDSKGNIAPIIRRITPMVHSEESSGEEVEEVEQIVEAEEEKEATGKVKVDNLRAEYAEIPEIV</sequence>
<dbReference type="Proteomes" id="UP000005237">
    <property type="component" value="Unassembled WGS sequence"/>
</dbReference>
<organism evidence="1 2">
    <name type="scientific">Caenorhabditis japonica</name>
    <dbReference type="NCBI Taxonomy" id="281687"/>
    <lineage>
        <taxon>Eukaryota</taxon>
        <taxon>Metazoa</taxon>
        <taxon>Ecdysozoa</taxon>
        <taxon>Nematoda</taxon>
        <taxon>Chromadorea</taxon>
        <taxon>Rhabditida</taxon>
        <taxon>Rhabditina</taxon>
        <taxon>Rhabditomorpha</taxon>
        <taxon>Rhabditoidea</taxon>
        <taxon>Rhabditidae</taxon>
        <taxon>Peloderinae</taxon>
        <taxon>Caenorhabditis</taxon>
    </lineage>
</organism>
<reference evidence="1" key="2">
    <citation type="submission" date="2022-06" db="UniProtKB">
        <authorList>
            <consortium name="EnsemblMetazoa"/>
        </authorList>
    </citation>
    <scope>IDENTIFICATION</scope>
    <source>
        <strain evidence="1">DF5081</strain>
    </source>
</reference>
<accession>A0A8R1ERX9</accession>
<dbReference type="AlphaFoldDB" id="A0A8R1ERX9"/>
<keyword evidence="2" id="KW-1185">Reference proteome</keyword>